<sequence>MTFVAVLLVIGIGWGSTQSLGKIAVSTGYGEFGLIFWSLVVCSLVLGTILVFRRRTVPLTRATLGFGALIALVGTIIPNTTFYIGVSHLPAGIMSILIATVPLMAFPIAMMLGMERFSSRQLVGLLFGLGGVALIALRQTVLPDAVAVGWIWVAMIGPLFYAIEGNVVAKWGTAGLDAVQAMFIASVIGVVLVTPLVLVSGQWINPMRPWGPPEYALVLMSVVHAFMYAGYVWLAKHAGAVFATQTSYIVTASGICWAMLLLGERFGPLILLAGVIMLIGVALVQPRAQSSVVVV</sequence>
<feature type="transmembrane region" description="Helical" evidence="6">
    <location>
        <begin position="31"/>
        <end position="52"/>
    </location>
</feature>
<feature type="transmembrane region" description="Helical" evidence="6">
    <location>
        <begin position="266"/>
        <end position="284"/>
    </location>
</feature>
<feature type="transmembrane region" description="Helical" evidence="6">
    <location>
        <begin position="122"/>
        <end position="141"/>
    </location>
</feature>
<feature type="transmembrane region" description="Helical" evidence="6">
    <location>
        <begin position="181"/>
        <end position="203"/>
    </location>
</feature>
<dbReference type="InterPro" id="IPR037185">
    <property type="entry name" value="EmrE-like"/>
</dbReference>
<dbReference type="EMBL" id="QFQS01000001">
    <property type="protein sequence ID" value="PZR01009.1"/>
    <property type="molecule type" value="Genomic_DNA"/>
</dbReference>
<feature type="transmembrane region" description="Helical" evidence="6">
    <location>
        <begin position="64"/>
        <end position="85"/>
    </location>
</feature>
<dbReference type="InterPro" id="IPR000620">
    <property type="entry name" value="EamA_dom"/>
</dbReference>
<feature type="domain" description="EamA" evidence="7">
    <location>
        <begin position="150"/>
        <end position="284"/>
    </location>
</feature>
<dbReference type="Pfam" id="PF00892">
    <property type="entry name" value="EamA"/>
    <property type="match status" value="2"/>
</dbReference>
<dbReference type="AlphaFoldDB" id="A0A2W5SD08"/>
<evidence type="ECO:0000313" key="8">
    <source>
        <dbReference type="EMBL" id="PZR01009.1"/>
    </source>
</evidence>
<comment type="subcellular location">
    <subcellularLocation>
        <location evidence="1">Membrane</location>
        <topology evidence="1">Multi-pass membrane protein</topology>
    </subcellularLocation>
</comment>
<comment type="similarity">
    <text evidence="2">Belongs to the EamA transporter family.</text>
</comment>
<reference evidence="8 9" key="1">
    <citation type="submission" date="2017-08" db="EMBL/GenBank/DDBJ databases">
        <title>Infants hospitalized years apart are colonized by the same room-sourced microbial strains.</title>
        <authorList>
            <person name="Brooks B."/>
            <person name="Olm M.R."/>
            <person name="Firek B.A."/>
            <person name="Baker R."/>
            <person name="Thomas B.C."/>
            <person name="Morowitz M.J."/>
            <person name="Banfield J.F."/>
        </authorList>
    </citation>
    <scope>NUCLEOTIDE SEQUENCE [LARGE SCALE GENOMIC DNA]</scope>
    <source>
        <strain evidence="8">S2_003_000_R2_11</strain>
    </source>
</reference>
<organism evidence="8 9">
    <name type="scientific">Cereibacter sphaeroides</name>
    <name type="common">Rhodobacter sphaeroides</name>
    <dbReference type="NCBI Taxonomy" id="1063"/>
    <lineage>
        <taxon>Bacteria</taxon>
        <taxon>Pseudomonadati</taxon>
        <taxon>Pseudomonadota</taxon>
        <taxon>Alphaproteobacteria</taxon>
        <taxon>Rhodobacterales</taxon>
        <taxon>Paracoccaceae</taxon>
        <taxon>Cereibacter</taxon>
    </lineage>
</organism>
<dbReference type="Proteomes" id="UP000248975">
    <property type="component" value="Unassembled WGS sequence"/>
</dbReference>
<dbReference type="GO" id="GO:0016020">
    <property type="term" value="C:membrane"/>
    <property type="evidence" value="ECO:0007669"/>
    <property type="project" value="UniProtKB-SubCell"/>
</dbReference>
<evidence type="ECO:0000256" key="5">
    <source>
        <dbReference type="ARBA" id="ARBA00023136"/>
    </source>
</evidence>
<feature type="transmembrane region" description="Helical" evidence="6">
    <location>
        <begin position="215"/>
        <end position="234"/>
    </location>
</feature>
<comment type="caution">
    <text evidence="8">The sequence shown here is derived from an EMBL/GenBank/DDBJ whole genome shotgun (WGS) entry which is preliminary data.</text>
</comment>
<feature type="transmembrane region" description="Helical" evidence="6">
    <location>
        <begin position="241"/>
        <end position="260"/>
    </location>
</feature>
<evidence type="ECO:0000256" key="4">
    <source>
        <dbReference type="ARBA" id="ARBA00022989"/>
    </source>
</evidence>
<dbReference type="PANTHER" id="PTHR32322">
    <property type="entry name" value="INNER MEMBRANE TRANSPORTER"/>
    <property type="match status" value="1"/>
</dbReference>
<evidence type="ECO:0000256" key="1">
    <source>
        <dbReference type="ARBA" id="ARBA00004141"/>
    </source>
</evidence>
<name>A0A2W5SD08_CERSP</name>
<keyword evidence="4 6" id="KW-1133">Transmembrane helix</keyword>
<dbReference type="SUPFAM" id="SSF103481">
    <property type="entry name" value="Multidrug resistance efflux transporter EmrE"/>
    <property type="match status" value="2"/>
</dbReference>
<dbReference type="PANTHER" id="PTHR32322:SF2">
    <property type="entry name" value="EAMA DOMAIN-CONTAINING PROTEIN"/>
    <property type="match status" value="1"/>
</dbReference>
<gene>
    <name evidence="8" type="ORF">DI533_05325</name>
</gene>
<keyword evidence="3 6" id="KW-0812">Transmembrane</keyword>
<evidence type="ECO:0000259" key="7">
    <source>
        <dbReference type="Pfam" id="PF00892"/>
    </source>
</evidence>
<evidence type="ECO:0000313" key="9">
    <source>
        <dbReference type="Proteomes" id="UP000248975"/>
    </source>
</evidence>
<evidence type="ECO:0000256" key="3">
    <source>
        <dbReference type="ARBA" id="ARBA00022692"/>
    </source>
</evidence>
<protein>
    <submittedName>
        <fullName evidence="8">EamA family transporter</fullName>
    </submittedName>
</protein>
<feature type="domain" description="EamA" evidence="7">
    <location>
        <begin position="5"/>
        <end position="136"/>
    </location>
</feature>
<feature type="transmembrane region" description="Helical" evidence="6">
    <location>
        <begin position="147"/>
        <end position="169"/>
    </location>
</feature>
<evidence type="ECO:0000256" key="6">
    <source>
        <dbReference type="SAM" id="Phobius"/>
    </source>
</evidence>
<evidence type="ECO:0000256" key="2">
    <source>
        <dbReference type="ARBA" id="ARBA00007362"/>
    </source>
</evidence>
<feature type="transmembrane region" description="Helical" evidence="6">
    <location>
        <begin position="91"/>
        <end position="110"/>
    </location>
</feature>
<accession>A0A2W5SD08</accession>
<proteinExistence type="inferred from homology"/>
<keyword evidence="5 6" id="KW-0472">Membrane</keyword>
<dbReference type="InterPro" id="IPR050638">
    <property type="entry name" value="AA-Vitamin_Transporters"/>
</dbReference>